<sequence length="231" mass="25395">SSKSAGLQGESKSVAQFEEQRTSTVVVGHVNPEDSSMEDSDGRGKIRKGKRKASSETSSPRKRKDLLVRSHERIICEGMRASSNVPSKPDPANLSSCLKEESSYYKAELSSATTIVLRRSPQHSASWESTLSHSKCQTLLRSGVSSSGLGNSIGRNKTMLLKQKLFPVGVKPKGKRGRPRKYPTVDSKLSVEDSLTIGAKTRRFIGHQYKNSVTYAAVEEESHQEDTEELL</sequence>
<dbReference type="EMBL" id="CAJVCH010571153">
    <property type="protein sequence ID" value="CAG7836777.1"/>
    <property type="molecule type" value="Genomic_DNA"/>
</dbReference>
<reference evidence="2" key="1">
    <citation type="submission" date="2021-06" db="EMBL/GenBank/DDBJ databases">
        <authorList>
            <person name="Hodson N. C."/>
            <person name="Mongue J. A."/>
            <person name="Jaron S. K."/>
        </authorList>
    </citation>
    <scope>NUCLEOTIDE SEQUENCE</scope>
</reference>
<name>A0A8J2LHZ5_9HEXA</name>
<evidence type="ECO:0000313" key="3">
    <source>
        <dbReference type="Proteomes" id="UP000708208"/>
    </source>
</evidence>
<feature type="non-terminal residue" evidence="2">
    <location>
        <position position="231"/>
    </location>
</feature>
<protein>
    <submittedName>
        <fullName evidence="2">Uncharacterized protein</fullName>
    </submittedName>
</protein>
<evidence type="ECO:0000313" key="2">
    <source>
        <dbReference type="EMBL" id="CAG7836777.1"/>
    </source>
</evidence>
<dbReference type="AlphaFoldDB" id="A0A8J2LHZ5"/>
<feature type="compositionally biased region" description="Polar residues" evidence="1">
    <location>
        <begin position="1"/>
        <end position="14"/>
    </location>
</feature>
<keyword evidence="3" id="KW-1185">Reference proteome</keyword>
<organism evidence="2 3">
    <name type="scientific">Allacma fusca</name>
    <dbReference type="NCBI Taxonomy" id="39272"/>
    <lineage>
        <taxon>Eukaryota</taxon>
        <taxon>Metazoa</taxon>
        <taxon>Ecdysozoa</taxon>
        <taxon>Arthropoda</taxon>
        <taxon>Hexapoda</taxon>
        <taxon>Collembola</taxon>
        <taxon>Symphypleona</taxon>
        <taxon>Sminthuridae</taxon>
        <taxon>Allacma</taxon>
    </lineage>
</organism>
<proteinExistence type="predicted"/>
<comment type="caution">
    <text evidence="2">The sequence shown here is derived from an EMBL/GenBank/DDBJ whole genome shotgun (WGS) entry which is preliminary data.</text>
</comment>
<evidence type="ECO:0000256" key="1">
    <source>
        <dbReference type="SAM" id="MobiDB-lite"/>
    </source>
</evidence>
<accession>A0A8J2LHZ5</accession>
<dbReference type="Proteomes" id="UP000708208">
    <property type="component" value="Unassembled WGS sequence"/>
</dbReference>
<gene>
    <name evidence="2" type="ORF">AFUS01_LOCUS45982</name>
</gene>
<feature type="region of interest" description="Disordered" evidence="1">
    <location>
        <begin position="1"/>
        <end position="68"/>
    </location>
</feature>